<evidence type="ECO:0000313" key="1">
    <source>
        <dbReference type="Proteomes" id="UP000000437"/>
    </source>
</evidence>
<dbReference type="RefSeq" id="XP_073785264.1">
    <property type="nucleotide sequence ID" value="XM_073929163.1"/>
</dbReference>
<name>A0AC58HTE4_DANRE</name>
<sequence>MIYVALLSSAFVPLLGKSLQQGKRVSVKILWACHVTVTILSWTAVIDLYSLCVCYTVPLQWPHGIVWHNNNSLLKGLEAGNGQSVQTDPSKSGFVGDTVELKCLFINGKPPVKISQVTWQKLINGTKQNVAIANPALGVSVLTPFKDRVSFKHPAVRQRTPSSLEDTTIVFSSLRLSDEAAYICEYTTFPAGNRENMVNLTVFARPVTKMTLTSPTIVARTPKRKMPVATCMSANGKPPSVIKWDTTLKGEATFQETRNPNGTVTVRSNYIVLPSRETHRQKLTCIVTYRSERFTDSVILNVQYEPEVKIEGFDGNWYLNRPNVQLTCNADANPPVTVYQWKLLNGSLPNNIEIKNNTLFFKGPVTYELGGTYVCEATNSIGTRSGLVEVNVTELPNIPFDEREIPAELHSSGAAIGGAVGGVALLVAAIALLVFFLRRRQRTFKGDYSTKKHVFGNGYSKAGGMPAHPPMPKNLQYPDDSDDEKKPAQISGPGGFESGDRDFDGNSEDLKRPYFTVDEGESRDYDERTLAFQYDPEPEIADDMVSQTDGSVISKKEWYV</sequence>
<accession>A0AC58HTE4</accession>
<keyword evidence="1" id="KW-1185">Reference proteome</keyword>
<dbReference type="Proteomes" id="UP000000437">
    <property type="component" value="Chromosome 18"/>
</dbReference>
<organism evidence="1 2">
    <name type="scientific">Danio rerio</name>
    <name type="common">Zebrafish</name>
    <name type="synonym">Brachydanio rerio</name>
    <dbReference type="NCBI Taxonomy" id="7955"/>
    <lineage>
        <taxon>Eukaryota</taxon>
        <taxon>Metazoa</taxon>
        <taxon>Chordata</taxon>
        <taxon>Craniata</taxon>
        <taxon>Vertebrata</taxon>
        <taxon>Euteleostomi</taxon>
        <taxon>Actinopterygii</taxon>
        <taxon>Neopterygii</taxon>
        <taxon>Teleostei</taxon>
        <taxon>Ostariophysi</taxon>
        <taxon>Cypriniformes</taxon>
        <taxon>Danionidae</taxon>
        <taxon>Danioninae</taxon>
        <taxon>Danio</taxon>
    </lineage>
</organism>
<proteinExistence type="predicted"/>
<evidence type="ECO:0000313" key="2">
    <source>
        <dbReference type="RefSeq" id="XP_073785264.1"/>
    </source>
</evidence>
<gene>
    <name evidence="2" type="primary">nectin1b</name>
    <name evidence="2" type="synonym">pvrl1b</name>
</gene>
<reference evidence="2" key="1">
    <citation type="submission" date="2025-08" db="UniProtKB">
        <authorList>
            <consortium name="RefSeq"/>
        </authorList>
    </citation>
    <scope>IDENTIFICATION</scope>
    <source>
        <strain evidence="2">Tuebingen</strain>
        <tissue evidence="2">Fibroblasts and whole tissue</tissue>
    </source>
</reference>
<protein>
    <submittedName>
        <fullName evidence="2">Nectin 1b isoform X3</fullName>
    </submittedName>
</protein>